<sequence>MCRIEALPRKQRIASKYFESVEEEKERQWQVLIALVLKLYVSFMGSGSFIKNEALWCRNPT</sequence>
<protein>
    <submittedName>
        <fullName evidence="1">Uncharacterized protein</fullName>
    </submittedName>
</protein>
<comment type="caution">
    <text evidence="1">The sequence shown here is derived from an EMBL/GenBank/DDBJ whole genome shotgun (WGS) entry which is preliminary data.</text>
</comment>
<reference evidence="1 2" key="1">
    <citation type="submission" date="2020-10" db="EMBL/GenBank/DDBJ databases">
        <title>Plant Genome Project.</title>
        <authorList>
            <person name="Zhang R.-G."/>
        </authorList>
    </citation>
    <scope>NUCLEOTIDE SEQUENCE [LARGE SCALE GENOMIC DNA]</scope>
    <source>
        <strain evidence="1">FAFU-HL-1</strain>
        <tissue evidence="1">Leaf</tissue>
    </source>
</reference>
<gene>
    <name evidence="1" type="ORF">SADUNF_Sadunf01G0184900</name>
</gene>
<proteinExistence type="predicted"/>
<dbReference type="Proteomes" id="UP000657918">
    <property type="component" value="Unassembled WGS sequence"/>
</dbReference>
<name>A0A835NBU9_9ROSI</name>
<accession>A0A835NBU9</accession>
<dbReference type="AlphaFoldDB" id="A0A835NBU9"/>
<organism evidence="1 2">
    <name type="scientific">Salix dunnii</name>
    <dbReference type="NCBI Taxonomy" id="1413687"/>
    <lineage>
        <taxon>Eukaryota</taxon>
        <taxon>Viridiplantae</taxon>
        <taxon>Streptophyta</taxon>
        <taxon>Embryophyta</taxon>
        <taxon>Tracheophyta</taxon>
        <taxon>Spermatophyta</taxon>
        <taxon>Magnoliopsida</taxon>
        <taxon>eudicotyledons</taxon>
        <taxon>Gunneridae</taxon>
        <taxon>Pentapetalae</taxon>
        <taxon>rosids</taxon>
        <taxon>fabids</taxon>
        <taxon>Malpighiales</taxon>
        <taxon>Salicaceae</taxon>
        <taxon>Saliceae</taxon>
        <taxon>Salix</taxon>
    </lineage>
</organism>
<dbReference type="EMBL" id="JADGMS010000001">
    <property type="protein sequence ID" value="KAF9690336.1"/>
    <property type="molecule type" value="Genomic_DNA"/>
</dbReference>
<keyword evidence="2" id="KW-1185">Reference proteome</keyword>
<evidence type="ECO:0000313" key="2">
    <source>
        <dbReference type="Proteomes" id="UP000657918"/>
    </source>
</evidence>
<evidence type="ECO:0000313" key="1">
    <source>
        <dbReference type="EMBL" id="KAF9690336.1"/>
    </source>
</evidence>